<dbReference type="EMBL" id="SNRW01004990">
    <property type="protein sequence ID" value="KAA6386033.1"/>
    <property type="molecule type" value="Genomic_DNA"/>
</dbReference>
<dbReference type="Gene3D" id="1.10.10.60">
    <property type="entry name" value="Homeodomain-like"/>
    <property type="match status" value="1"/>
</dbReference>
<proteinExistence type="predicted"/>
<feature type="region of interest" description="Disordered" evidence="1">
    <location>
        <begin position="34"/>
        <end position="56"/>
    </location>
</feature>
<gene>
    <name evidence="2" type="ORF">EZS28_018441</name>
</gene>
<comment type="caution">
    <text evidence="2">The sequence shown here is derived from an EMBL/GenBank/DDBJ whole genome shotgun (WGS) entry which is preliminary data.</text>
</comment>
<reference evidence="2 3" key="1">
    <citation type="submission" date="2019-03" db="EMBL/GenBank/DDBJ databases">
        <title>Single cell metagenomics reveals metabolic interactions within the superorganism composed of flagellate Streblomastix strix and complex community of Bacteroidetes bacteria on its surface.</title>
        <authorList>
            <person name="Treitli S.C."/>
            <person name="Kolisko M."/>
            <person name="Husnik F."/>
            <person name="Keeling P."/>
            <person name="Hampl V."/>
        </authorList>
    </citation>
    <scope>NUCLEOTIDE SEQUENCE [LARGE SCALE GENOMIC DNA]</scope>
    <source>
        <strain evidence="2">ST1C</strain>
    </source>
</reference>
<name>A0A5J4VUK5_9EUKA</name>
<dbReference type="InterPro" id="IPR009057">
    <property type="entry name" value="Homeodomain-like_sf"/>
</dbReference>
<evidence type="ECO:0008006" key="4">
    <source>
        <dbReference type="Google" id="ProtNLM"/>
    </source>
</evidence>
<evidence type="ECO:0000313" key="3">
    <source>
        <dbReference type="Proteomes" id="UP000324800"/>
    </source>
</evidence>
<evidence type="ECO:0000313" key="2">
    <source>
        <dbReference type="EMBL" id="KAA6386033.1"/>
    </source>
</evidence>
<protein>
    <recommendedName>
        <fullName evidence="4">Myb-like domain-containing protein</fullName>
    </recommendedName>
</protein>
<organism evidence="2 3">
    <name type="scientific">Streblomastix strix</name>
    <dbReference type="NCBI Taxonomy" id="222440"/>
    <lineage>
        <taxon>Eukaryota</taxon>
        <taxon>Metamonada</taxon>
        <taxon>Preaxostyla</taxon>
        <taxon>Oxymonadida</taxon>
        <taxon>Streblomastigidae</taxon>
        <taxon>Streblomastix</taxon>
    </lineage>
</organism>
<dbReference type="AlphaFoldDB" id="A0A5J4VUK5"/>
<dbReference type="Proteomes" id="UP000324800">
    <property type="component" value="Unassembled WGS sequence"/>
</dbReference>
<dbReference type="SUPFAM" id="SSF46689">
    <property type="entry name" value="Homeodomain-like"/>
    <property type="match status" value="1"/>
</dbReference>
<evidence type="ECO:0000256" key="1">
    <source>
        <dbReference type="SAM" id="MobiDB-lite"/>
    </source>
</evidence>
<sequence>MADKKTIQTLRRQISAAMRGHGRNDPIKQQRWARAEHNLGLSDSQSSSSSDSDEIKDPTYQFKLDANEIQSRIFWGEYEDQMLFRAIEKHGKAWSVIQNDQEFAKLHRDQGQIKDRVRILQKQNSIDLNVALKVHQNKMKKQ</sequence>
<accession>A0A5J4VUK5</accession>